<dbReference type="Gene3D" id="3.30.1120.40">
    <property type="entry name" value="Stage V sporulation protein G"/>
    <property type="match status" value="1"/>
</dbReference>
<dbReference type="SUPFAM" id="SSF160537">
    <property type="entry name" value="SpoVG-like"/>
    <property type="match status" value="1"/>
</dbReference>
<name>A0A6J5KJ86_9CAUD</name>
<dbReference type="EMBL" id="LR796468">
    <property type="protein sequence ID" value="CAB4146444.1"/>
    <property type="molecule type" value="Genomic_DNA"/>
</dbReference>
<dbReference type="EMBL" id="LR796264">
    <property type="protein sequence ID" value="CAB4132537.1"/>
    <property type="molecule type" value="Genomic_DNA"/>
</dbReference>
<accession>A0A6J5KJ86</accession>
<evidence type="ECO:0000313" key="2">
    <source>
        <dbReference type="EMBL" id="CAB4126973.1"/>
    </source>
</evidence>
<evidence type="ECO:0000313" key="4">
    <source>
        <dbReference type="EMBL" id="CAB4146444.1"/>
    </source>
</evidence>
<protein>
    <submittedName>
        <fullName evidence="1">Uncharacterized protein</fullName>
    </submittedName>
</protein>
<evidence type="ECO:0000313" key="5">
    <source>
        <dbReference type="EMBL" id="CAB4200206.1"/>
    </source>
</evidence>
<sequence>MEILDYKPINKGNLIAEICIKIPKWELIINKLSVFKKGDSRWINFPSLSFQVEGETKYYPLLKFANTELYKRFSESVLKALDEHLGAKEAQ</sequence>
<dbReference type="EMBL" id="LR797304">
    <property type="protein sequence ID" value="CAB4200206.1"/>
    <property type="molecule type" value="Genomic_DNA"/>
</dbReference>
<gene>
    <name evidence="5" type="ORF">UFOVP1357_34</name>
    <name evidence="1" type="ORF">UFOVP18_38</name>
    <name evidence="3" type="ORF">UFOVP258_31</name>
    <name evidence="4" type="ORF">UFOVP502_23</name>
    <name evidence="2" type="ORF">UFOVP82_40</name>
</gene>
<dbReference type="EMBL" id="LR796201">
    <property type="protein sequence ID" value="CAB4126973.1"/>
    <property type="molecule type" value="Genomic_DNA"/>
</dbReference>
<reference evidence="1" key="1">
    <citation type="submission" date="2020-04" db="EMBL/GenBank/DDBJ databases">
        <authorList>
            <person name="Chiriac C."/>
            <person name="Salcher M."/>
            <person name="Ghai R."/>
            <person name="Kavagutti S V."/>
        </authorList>
    </citation>
    <scope>NUCLEOTIDE SEQUENCE</scope>
</reference>
<organism evidence="1">
    <name type="scientific">uncultured Caudovirales phage</name>
    <dbReference type="NCBI Taxonomy" id="2100421"/>
    <lineage>
        <taxon>Viruses</taxon>
        <taxon>Duplodnaviria</taxon>
        <taxon>Heunggongvirae</taxon>
        <taxon>Uroviricota</taxon>
        <taxon>Caudoviricetes</taxon>
        <taxon>Peduoviridae</taxon>
        <taxon>Maltschvirus</taxon>
        <taxon>Maltschvirus maltsch</taxon>
    </lineage>
</organism>
<dbReference type="EMBL" id="LR796149">
    <property type="protein sequence ID" value="CAB4121641.1"/>
    <property type="molecule type" value="Genomic_DNA"/>
</dbReference>
<proteinExistence type="predicted"/>
<evidence type="ECO:0000313" key="3">
    <source>
        <dbReference type="EMBL" id="CAB4132537.1"/>
    </source>
</evidence>
<dbReference type="InterPro" id="IPR036751">
    <property type="entry name" value="SpoVG_sf"/>
</dbReference>
<dbReference type="GO" id="GO:0030435">
    <property type="term" value="P:sporulation resulting in formation of a cellular spore"/>
    <property type="evidence" value="ECO:0007669"/>
    <property type="project" value="InterPro"/>
</dbReference>
<evidence type="ECO:0000313" key="1">
    <source>
        <dbReference type="EMBL" id="CAB4121641.1"/>
    </source>
</evidence>